<evidence type="ECO:0000313" key="12">
    <source>
        <dbReference type="RefSeq" id="XP_017339024.1"/>
    </source>
</evidence>
<evidence type="ECO:0000256" key="9">
    <source>
        <dbReference type="SAM" id="Phobius"/>
    </source>
</evidence>
<comment type="subcellular location">
    <subcellularLocation>
        <location evidence="1">Endosome membrane</location>
        <topology evidence="1">Peripheral membrane protein</topology>
        <orientation evidence="1">Cytoplasmic side</orientation>
    </subcellularLocation>
    <subcellularLocation>
        <location evidence="2">Late endosome membrane</location>
    </subcellularLocation>
    <subcellularLocation>
        <location evidence="3">Lysosome membrane</location>
        <topology evidence="3">Peripheral membrane protein</topology>
        <orientation evidence="3">Cytoplasmic side</orientation>
    </subcellularLocation>
</comment>
<evidence type="ECO:0000256" key="3">
    <source>
        <dbReference type="ARBA" id="ARBA00004630"/>
    </source>
</evidence>
<keyword evidence="9" id="KW-0812">Transmembrane</keyword>
<protein>
    <submittedName>
        <fullName evidence="12 13">Uncharacterized protein LOC108273889</fullName>
    </submittedName>
</protein>
<dbReference type="AlphaFoldDB" id="A0A2D0S8F4"/>
<reference evidence="11" key="1">
    <citation type="journal article" date="2016" name="Nat. Commun.">
        <title>The channel catfish genome sequence provides insights into the evolution of scale formation in teleosts.</title>
        <authorList>
            <person name="Liu Z."/>
            <person name="Liu S."/>
            <person name="Yao J."/>
            <person name="Bao L."/>
            <person name="Zhang J."/>
            <person name="Li Y."/>
            <person name="Jiang C."/>
            <person name="Sun L."/>
            <person name="Wang R."/>
            <person name="Zhang Y."/>
            <person name="Zhou T."/>
            <person name="Zeng Q."/>
            <person name="Fu Q."/>
            <person name="Gao S."/>
            <person name="Li N."/>
            <person name="Koren S."/>
            <person name="Jiang Y."/>
            <person name="Zimin A."/>
            <person name="Xu P."/>
            <person name="Phillippy A.M."/>
            <person name="Geng X."/>
            <person name="Song L."/>
            <person name="Sun F."/>
            <person name="Li C."/>
            <person name="Wang X."/>
            <person name="Chen A."/>
            <person name="Jin Y."/>
            <person name="Yuan Z."/>
            <person name="Yang Y."/>
            <person name="Tan S."/>
            <person name="Peatman E."/>
            <person name="Lu J."/>
            <person name="Qin Z."/>
            <person name="Dunham R."/>
            <person name="Li Z."/>
            <person name="Sonstegard T."/>
            <person name="Feng J."/>
            <person name="Danzmann R.G."/>
            <person name="Schroeder S."/>
            <person name="Scheffler B."/>
            <person name="Duke M.V."/>
            <person name="Ballard L."/>
            <person name="Kucuktas H."/>
            <person name="Kaltenboeck L."/>
            <person name="Liu H."/>
            <person name="Armbruster J."/>
            <person name="Xie Y."/>
            <person name="Kirby M.L."/>
            <person name="Tian Y."/>
            <person name="Flanagan M.E."/>
            <person name="Mu W."/>
            <person name="Waldbieser G.C."/>
        </authorList>
    </citation>
    <scope>NUCLEOTIDE SEQUENCE [LARGE SCALE GENOMIC DNA]</scope>
    <source>
        <strain evidence="11">SDA103</strain>
    </source>
</reference>
<dbReference type="GO" id="GO:0098560">
    <property type="term" value="C:cytoplasmic side of late endosome membrane"/>
    <property type="evidence" value="ECO:0007669"/>
    <property type="project" value="TreeGrafter"/>
</dbReference>
<evidence type="ECO:0000256" key="7">
    <source>
        <dbReference type="ARBA" id="ARBA00023136"/>
    </source>
</evidence>
<evidence type="ECO:0000256" key="6">
    <source>
        <dbReference type="ARBA" id="ARBA00022833"/>
    </source>
</evidence>
<keyword evidence="5" id="KW-0479">Metal-binding</keyword>
<name>A0A2D0S8F4_ICTPU</name>
<dbReference type="GO" id="GO:0098574">
    <property type="term" value="C:cytoplasmic side of lysosomal membrane"/>
    <property type="evidence" value="ECO:0007669"/>
    <property type="project" value="TreeGrafter"/>
</dbReference>
<dbReference type="GeneID" id="108273889"/>
<comment type="similarity">
    <text evidence="4">Belongs to the CDIP1/LITAF family.</text>
</comment>
<evidence type="ECO:0000259" key="10">
    <source>
        <dbReference type="PROSITE" id="PS51837"/>
    </source>
</evidence>
<feature type="transmembrane region" description="Helical" evidence="9">
    <location>
        <begin position="151"/>
        <end position="175"/>
    </location>
</feature>
<dbReference type="KEGG" id="ipu:108273889"/>
<accession>A0A2D0S8F4</accession>
<dbReference type="Proteomes" id="UP000221080">
    <property type="component" value="Chromosome 13"/>
</dbReference>
<dbReference type="RefSeq" id="XP_047015383.1">
    <property type="nucleotide sequence ID" value="XM_047159427.2"/>
</dbReference>
<feature type="compositionally biased region" description="Basic and acidic residues" evidence="8">
    <location>
        <begin position="72"/>
        <end position="83"/>
    </location>
</feature>
<dbReference type="GO" id="GO:0008270">
    <property type="term" value="F:zinc ion binding"/>
    <property type="evidence" value="ECO:0007669"/>
    <property type="project" value="TreeGrafter"/>
</dbReference>
<evidence type="ECO:0000313" key="13">
    <source>
        <dbReference type="RefSeq" id="XP_017339026.1"/>
    </source>
</evidence>
<keyword evidence="11" id="KW-1185">Reference proteome</keyword>
<dbReference type="RefSeq" id="XP_017339024.1">
    <property type="nucleotide sequence ID" value="XM_017483535.3"/>
</dbReference>
<dbReference type="OMA" id="FRIQQLH"/>
<evidence type="ECO:0000256" key="4">
    <source>
        <dbReference type="ARBA" id="ARBA00005975"/>
    </source>
</evidence>
<dbReference type="PROSITE" id="PS51837">
    <property type="entry name" value="LITAF"/>
    <property type="match status" value="1"/>
</dbReference>
<feature type="region of interest" description="Disordered" evidence="8">
    <location>
        <begin position="72"/>
        <end position="111"/>
    </location>
</feature>
<dbReference type="InterPro" id="IPR037519">
    <property type="entry name" value="LITAF_fam"/>
</dbReference>
<dbReference type="PANTHER" id="PTHR23292">
    <property type="entry name" value="LIPOPOLYSACCHARIDE-INDUCED TUMOR NECROSIS FACTOR-ALPHA FACTOR"/>
    <property type="match status" value="1"/>
</dbReference>
<organism evidence="11 12">
    <name type="scientific">Ictalurus punctatus</name>
    <name type="common">Channel catfish</name>
    <name type="synonym">Silurus punctatus</name>
    <dbReference type="NCBI Taxonomy" id="7998"/>
    <lineage>
        <taxon>Eukaryota</taxon>
        <taxon>Metazoa</taxon>
        <taxon>Chordata</taxon>
        <taxon>Craniata</taxon>
        <taxon>Vertebrata</taxon>
        <taxon>Euteleostomi</taxon>
        <taxon>Actinopterygii</taxon>
        <taxon>Neopterygii</taxon>
        <taxon>Teleostei</taxon>
        <taxon>Ostariophysi</taxon>
        <taxon>Siluriformes</taxon>
        <taxon>Ictaluridae</taxon>
        <taxon>Ictalurus</taxon>
    </lineage>
</organism>
<evidence type="ECO:0000313" key="11">
    <source>
        <dbReference type="Proteomes" id="UP000221080"/>
    </source>
</evidence>
<feature type="domain" description="LITAF" evidence="10">
    <location>
        <begin position="110"/>
        <end position="194"/>
    </location>
</feature>
<proteinExistence type="inferred from homology"/>
<dbReference type="Pfam" id="PF10601">
    <property type="entry name" value="zf-LITAF-like"/>
    <property type="match status" value="1"/>
</dbReference>
<dbReference type="GO" id="GO:0005634">
    <property type="term" value="C:nucleus"/>
    <property type="evidence" value="ECO:0007669"/>
    <property type="project" value="TreeGrafter"/>
</dbReference>
<dbReference type="OrthoDB" id="4713066at2759"/>
<dbReference type="InterPro" id="IPR006629">
    <property type="entry name" value="LITAF"/>
</dbReference>
<sequence>MVHEEDQVEMDSTEMWYIMTRKQQLQSRHTLLLELQGFLKNNNLREGSFMRKEDKELSELEQIEQELQALSERETELRNEKKQQSTITEITEESSATVQKPSDEELSPTTPEPEVVKVVDLSFSPATVQCPTCQQHVTTEIQYKVGKTSFLLCYLSILMGCVGGCCLLPFFLNYFKDTCHFCPSCHTEINIVPRI</sequence>
<dbReference type="PANTHER" id="PTHR23292:SF35">
    <property type="entry name" value="LITAF DOMAIN-CONTAINING PROTEIN"/>
    <property type="match status" value="1"/>
</dbReference>
<keyword evidence="9" id="KW-1133">Transmembrane helix</keyword>
<gene>
    <name evidence="12 13 14 15" type="primary">LOC108273889</name>
</gene>
<feature type="compositionally biased region" description="Low complexity" evidence="8">
    <location>
        <begin position="85"/>
        <end position="95"/>
    </location>
</feature>
<keyword evidence="7 9" id="KW-0472">Membrane</keyword>
<reference evidence="12 13" key="2">
    <citation type="submission" date="2025-04" db="UniProtKB">
        <authorList>
            <consortium name="RefSeq"/>
        </authorList>
    </citation>
    <scope>IDENTIFICATION</scope>
    <source>
        <tissue evidence="12 13">Blood</tissue>
    </source>
</reference>
<dbReference type="SMART" id="SM00714">
    <property type="entry name" value="LITAF"/>
    <property type="match status" value="1"/>
</dbReference>
<evidence type="ECO:0000256" key="5">
    <source>
        <dbReference type="ARBA" id="ARBA00022723"/>
    </source>
</evidence>
<dbReference type="RefSeq" id="XP_017339026.1">
    <property type="nucleotide sequence ID" value="XM_017483537.3"/>
</dbReference>
<evidence type="ECO:0000313" key="14">
    <source>
        <dbReference type="RefSeq" id="XP_047015382.1"/>
    </source>
</evidence>
<evidence type="ECO:0000256" key="2">
    <source>
        <dbReference type="ARBA" id="ARBA00004414"/>
    </source>
</evidence>
<evidence type="ECO:0000256" key="1">
    <source>
        <dbReference type="ARBA" id="ARBA00004125"/>
    </source>
</evidence>
<evidence type="ECO:0000313" key="15">
    <source>
        <dbReference type="RefSeq" id="XP_047015383.1"/>
    </source>
</evidence>
<evidence type="ECO:0000256" key="8">
    <source>
        <dbReference type="SAM" id="MobiDB-lite"/>
    </source>
</evidence>
<dbReference type="RefSeq" id="XP_047015382.1">
    <property type="nucleotide sequence ID" value="XM_047159426.2"/>
</dbReference>
<keyword evidence="6" id="KW-0862">Zinc</keyword>